<dbReference type="RefSeq" id="WP_377378508.1">
    <property type="nucleotide sequence ID" value="NZ_JBHSSW010000012.1"/>
</dbReference>
<keyword evidence="2" id="KW-0472">Membrane</keyword>
<dbReference type="EMBL" id="JBHSSW010000012">
    <property type="protein sequence ID" value="MFC6198360.1"/>
    <property type="molecule type" value="Genomic_DNA"/>
</dbReference>
<organism evidence="4 5">
    <name type="scientific">Ponticaulis profundi</name>
    <dbReference type="NCBI Taxonomy" id="2665222"/>
    <lineage>
        <taxon>Bacteria</taxon>
        <taxon>Pseudomonadati</taxon>
        <taxon>Pseudomonadota</taxon>
        <taxon>Alphaproteobacteria</taxon>
        <taxon>Hyphomonadales</taxon>
        <taxon>Hyphomonadaceae</taxon>
        <taxon>Ponticaulis</taxon>
    </lineage>
</organism>
<protein>
    <submittedName>
        <fullName evidence="4">Efflux transporter outer membrane subunit</fullName>
    </submittedName>
</protein>
<reference evidence="5" key="1">
    <citation type="journal article" date="2019" name="Int. J. Syst. Evol. Microbiol.">
        <title>The Global Catalogue of Microorganisms (GCM) 10K type strain sequencing project: providing services to taxonomists for standard genome sequencing and annotation.</title>
        <authorList>
            <consortium name="The Broad Institute Genomics Platform"/>
            <consortium name="The Broad Institute Genome Sequencing Center for Infectious Disease"/>
            <person name="Wu L."/>
            <person name="Ma J."/>
        </authorList>
    </citation>
    <scope>NUCLEOTIDE SEQUENCE [LARGE SCALE GENOMIC DNA]</scope>
    <source>
        <strain evidence="5">CGMCC-1.15741</strain>
    </source>
</reference>
<accession>A0ABW1S9X0</accession>
<feature type="signal peptide" evidence="2">
    <location>
        <begin position="1"/>
        <end position="17"/>
    </location>
</feature>
<dbReference type="PANTHER" id="PTHR30203:SF29">
    <property type="entry name" value="PROTEIN CYAE"/>
    <property type="match status" value="1"/>
</dbReference>
<name>A0ABW1S9X0_9PROT</name>
<gene>
    <name evidence="4" type="ORF">ACFQDM_09730</name>
</gene>
<dbReference type="Proteomes" id="UP001596303">
    <property type="component" value="Unassembled WGS sequence"/>
</dbReference>
<dbReference type="NCBIfam" id="TIGR01845">
    <property type="entry name" value="outer_NodT"/>
    <property type="match status" value="1"/>
</dbReference>
<proteinExistence type="inferred from homology"/>
<keyword evidence="2" id="KW-1134">Transmembrane beta strand</keyword>
<evidence type="ECO:0000256" key="1">
    <source>
        <dbReference type="ARBA" id="ARBA00007613"/>
    </source>
</evidence>
<dbReference type="Pfam" id="PF02321">
    <property type="entry name" value="OEP"/>
    <property type="match status" value="2"/>
</dbReference>
<keyword evidence="2" id="KW-0564">Palmitate</keyword>
<evidence type="ECO:0000313" key="4">
    <source>
        <dbReference type="EMBL" id="MFC6198360.1"/>
    </source>
</evidence>
<evidence type="ECO:0000256" key="2">
    <source>
        <dbReference type="RuleBase" id="RU362097"/>
    </source>
</evidence>
<dbReference type="Gene3D" id="1.20.1600.10">
    <property type="entry name" value="Outer membrane efflux proteins (OEP)"/>
    <property type="match status" value="1"/>
</dbReference>
<keyword evidence="2" id="KW-0732">Signal</keyword>
<comment type="similarity">
    <text evidence="1 2">Belongs to the outer membrane factor (OMF) (TC 1.B.17) family.</text>
</comment>
<comment type="caution">
    <text evidence="4">The sequence shown here is derived from an EMBL/GenBank/DDBJ whole genome shotgun (WGS) entry which is preliminary data.</text>
</comment>
<comment type="subcellular location">
    <subcellularLocation>
        <location evidence="2">Cell membrane</location>
        <topology evidence="2">Lipid-anchor</topology>
    </subcellularLocation>
</comment>
<sequence>MKTITSLLRKPLLSASAACLALCASGCVTKPDTTPALDGIAIPQDWAAPANPTRVEGEWWLSFDDPVLNQLIAESLLENTAIAQAEAQAAQAYQQVRLVDADRLPTLAGAFNASRRKQSLAGSGLGGFLGGGENAATSFENDNFALQLNVDWEIDLWGRIANQKAAAVEELLAAEESLRAVRQSVAAQTAKAYFAVVEGQQQVAFTEETVAALGETARQLSNRADIGIGAPADKQLSISNFESARAGLQQRRQALESAKRQLQFLLRDYPTGDIAVDSELPERLKPIPAGLPSELLQRRPDVLAAEKALRASVFRLEAAERSFFPSISLTGSYGTQSTELENLLDNDFSVWSIAGQLVQPIFQGGRIIANINIADAARREAAEAYAEAVLNAFLEVETALAFEQLFAEREAAQLRAFESASEAERINMNRYQEGLVPYINVLESQQRALEAKSAYLEARRARLENRIDLHLALGGGALSPTATDSQPSSEDTP</sequence>
<evidence type="ECO:0000256" key="3">
    <source>
        <dbReference type="SAM" id="Coils"/>
    </source>
</evidence>
<keyword evidence="2" id="KW-0449">Lipoprotein</keyword>
<keyword evidence="3" id="KW-0175">Coiled coil</keyword>
<dbReference type="InterPro" id="IPR003423">
    <property type="entry name" value="OMP_efflux"/>
</dbReference>
<feature type="chain" id="PRO_5044989783" evidence="2">
    <location>
        <begin position="18"/>
        <end position="493"/>
    </location>
</feature>
<dbReference type="InterPro" id="IPR010131">
    <property type="entry name" value="MdtP/NodT-like"/>
</dbReference>
<keyword evidence="5" id="KW-1185">Reference proteome</keyword>
<keyword evidence="2" id="KW-0812">Transmembrane</keyword>
<feature type="coiled-coil region" evidence="3">
    <location>
        <begin position="238"/>
        <end position="268"/>
    </location>
</feature>
<evidence type="ECO:0000313" key="5">
    <source>
        <dbReference type="Proteomes" id="UP001596303"/>
    </source>
</evidence>
<dbReference type="Gene3D" id="2.20.200.10">
    <property type="entry name" value="Outer membrane efflux proteins (OEP)"/>
    <property type="match status" value="1"/>
</dbReference>
<dbReference type="SUPFAM" id="SSF56954">
    <property type="entry name" value="Outer membrane efflux proteins (OEP)"/>
    <property type="match status" value="1"/>
</dbReference>
<dbReference type="PANTHER" id="PTHR30203">
    <property type="entry name" value="OUTER MEMBRANE CATION EFFLUX PROTEIN"/>
    <property type="match status" value="1"/>
</dbReference>